<evidence type="ECO:0000313" key="2">
    <source>
        <dbReference type="EMBL" id="ASC72689.1"/>
    </source>
</evidence>
<accession>A0A1Z3HQU3</accession>
<reference evidence="2 3" key="1">
    <citation type="journal article" date="2016" name="Biochim. Biophys. Acta">
        <title>Characterization of red-shifted phycobilisomes isolated from the chlorophyll f-containing cyanobacterium Halomicronema hongdechloris.</title>
        <authorList>
            <person name="Li Y."/>
            <person name="Lin Y."/>
            <person name="Garvey C.J."/>
            <person name="Birch D."/>
            <person name="Corkery R.W."/>
            <person name="Loughlin P.C."/>
            <person name="Scheer H."/>
            <person name="Willows R.D."/>
            <person name="Chen M."/>
        </authorList>
    </citation>
    <scope>NUCLEOTIDE SEQUENCE [LARGE SCALE GENOMIC DNA]</scope>
    <source>
        <strain evidence="2 3">C2206</strain>
    </source>
</reference>
<dbReference type="EMBL" id="CP021983">
    <property type="protein sequence ID" value="ASC72689.1"/>
    <property type="molecule type" value="Genomic_DNA"/>
</dbReference>
<protein>
    <submittedName>
        <fullName evidence="2">Oxidoreductase YuxG</fullName>
        <ecNumber evidence="2">1.-.-.-</ecNumber>
    </submittedName>
</protein>
<dbReference type="EC" id="1.-.-.-" evidence="2"/>
<dbReference type="SMART" id="SM01007">
    <property type="entry name" value="Aldolase_II"/>
    <property type="match status" value="1"/>
</dbReference>
<dbReference type="KEGG" id="hhg:XM38_036470"/>
<feature type="domain" description="Class II aldolase/adducin N-terminal" evidence="1">
    <location>
        <begin position="20"/>
        <end position="221"/>
    </location>
</feature>
<sequence length="288" mass="31794">MESRWDDAIATPLGDDPLALRVYSSRLLGQEPDLVLHGGGNTSVKATVRNFFGDDEAVLYVKGSGWDLATIEAVGFAPVRLVPLQRLAQLPHLSDSDMVTQQRAALLDPNAPNPSVEAILHAVIPRRYVDHTHADAIVTLSNTPEGEQRLRDLYGERVLFVPYVMPGFILAREIYTLTRGIDWSQYRGMVLLHHGVFTFADEARTAYEAMIDLVSEAEAALQRADAIHIALAPPQRHLLTLARIRQAVSQVRGQAVVAQWDQRPEAVGFANLPQVQDIATRGPSPRTM</sequence>
<dbReference type="Proteomes" id="UP000191901">
    <property type="component" value="Chromosome"/>
</dbReference>
<evidence type="ECO:0000259" key="1">
    <source>
        <dbReference type="SMART" id="SM01007"/>
    </source>
</evidence>
<dbReference type="AlphaFoldDB" id="A0A1Z3HQU3"/>
<dbReference type="InterPro" id="IPR001303">
    <property type="entry name" value="Aldolase_II/adducin_N"/>
</dbReference>
<dbReference type="InterPro" id="IPR036409">
    <property type="entry name" value="Aldolase_II/adducin_N_sf"/>
</dbReference>
<name>A0A1Z3HQU3_9CYAN</name>
<proteinExistence type="predicted"/>
<dbReference type="GO" id="GO:0016491">
    <property type="term" value="F:oxidoreductase activity"/>
    <property type="evidence" value="ECO:0007669"/>
    <property type="project" value="UniProtKB-KW"/>
</dbReference>
<dbReference type="SUPFAM" id="SSF53639">
    <property type="entry name" value="AraD/HMP-PK domain-like"/>
    <property type="match status" value="1"/>
</dbReference>
<keyword evidence="2" id="KW-0560">Oxidoreductase</keyword>
<dbReference type="Pfam" id="PF00596">
    <property type="entry name" value="Aldolase_II"/>
    <property type="match status" value="1"/>
</dbReference>
<evidence type="ECO:0000313" key="3">
    <source>
        <dbReference type="Proteomes" id="UP000191901"/>
    </source>
</evidence>
<gene>
    <name evidence="2" type="primary">yuxG</name>
    <name evidence="2" type="ORF">XM38_036470</name>
</gene>
<organism evidence="2 3">
    <name type="scientific">Halomicronema hongdechloris C2206</name>
    <dbReference type="NCBI Taxonomy" id="1641165"/>
    <lineage>
        <taxon>Bacteria</taxon>
        <taxon>Bacillati</taxon>
        <taxon>Cyanobacteriota</taxon>
        <taxon>Cyanophyceae</taxon>
        <taxon>Nodosilineales</taxon>
        <taxon>Nodosilineaceae</taxon>
        <taxon>Halomicronema</taxon>
    </lineage>
</organism>
<keyword evidence="3" id="KW-1185">Reference proteome</keyword>
<dbReference type="Gene3D" id="3.40.225.10">
    <property type="entry name" value="Class II aldolase/adducin N-terminal domain"/>
    <property type="match status" value="1"/>
</dbReference>